<dbReference type="OrthoDB" id="6860016at2"/>
<dbReference type="Gene3D" id="2.60.200.60">
    <property type="match status" value="1"/>
</dbReference>
<protein>
    <recommendedName>
        <fullName evidence="3">PAAR domain-containing protein</fullName>
    </recommendedName>
</protein>
<accession>A0A244ELZ8</accession>
<comment type="caution">
    <text evidence="1">The sequence shown here is derived from an EMBL/GenBank/DDBJ whole genome shotgun (WGS) entry which is preliminary data.</text>
</comment>
<evidence type="ECO:0000313" key="1">
    <source>
        <dbReference type="EMBL" id="OUM05565.1"/>
    </source>
</evidence>
<evidence type="ECO:0000313" key="2">
    <source>
        <dbReference type="Proteomes" id="UP000195128"/>
    </source>
</evidence>
<dbReference type="Proteomes" id="UP000195128">
    <property type="component" value="Unassembled WGS sequence"/>
</dbReference>
<dbReference type="CDD" id="cd14744">
    <property type="entry name" value="PAAR_CT_2"/>
    <property type="match status" value="1"/>
</dbReference>
<dbReference type="Pfam" id="PF05488">
    <property type="entry name" value="PAAR_motif"/>
    <property type="match status" value="1"/>
</dbReference>
<sequence length="130" mass="13873">MSFVVREGDPTTTGGFVLSATASEVIDQRRVARMGDPVWCPACVRIGFIAQGNPTYVDDLVAVATHGHEVACGCAPGSNRLTASQEHVKADMDAAVTLSEEMTSTARLNAEHLARSLRDGSYTPEVLKPR</sequence>
<dbReference type="AlphaFoldDB" id="A0A244ELZ8"/>
<dbReference type="InterPro" id="IPR008727">
    <property type="entry name" value="PAAR_motif"/>
</dbReference>
<dbReference type="RefSeq" id="WP_084919376.1">
    <property type="nucleotide sequence ID" value="NZ_MTSA01000017.1"/>
</dbReference>
<organism evidence="1 2">
    <name type="scientific">Pseudomonas syringae</name>
    <dbReference type="NCBI Taxonomy" id="317"/>
    <lineage>
        <taxon>Bacteria</taxon>
        <taxon>Pseudomonadati</taxon>
        <taxon>Pseudomonadota</taxon>
        <taxon>Gammaproteobacteria</taxon>
        <taxon>Pseudomonadales</taxon>
        <taxon>Pseudomonadaceae</taxon>
        <taxon>Pseudomonas</taxon>
    </lineage>
</organism>
<dbReference type="EMBL" id="MTSA01000017">
    <property type="protein sequence ID" value="OUM05565.1"/>
    <property type="molecule type" value="Genomic_DNA"/>
</dbReference>
<reference evidence="1 2" key="1">
    <citation type="submission" date="2017-01" db="EMBL/GenBank/DDBJ databases">
        <authorList>
            <person name="Mah S.A."/>
            <person name="Swanson W.J."/>
            <person name="Moy G.W."/>
            <person name="Vacquier V.D."/>
        </authorList>
    </citation>
    <scope>NUCLEOTIDE SEQUENCE [LARGE SCALE GENOMIC DNA]</scope>
    <source>
        <strain evidence="1">PDD-32b-74</strain>
    </source>
</reference>
<evidence type="ECO:0008006" key="3">
    <source>
        <dbReference type="Google" id="ProtNLM"/>
    </source>
</evidence>
<name>A0A244ELZ8_PSESX</name>
<proteinExistence type="predicted"/>
<gene>
    <name evidence="1" type="ORF">BW686_20835</name>
</gene>